<dbReference type="AlphaFoldDB" id="A0AAD3MDK1"/>
<proteinExistence type="predicted"/>
<evidence type="ECO:0000256" key="1">
    <source>
        <dbReference type="SAM" id="MobiDB-lite"/>
    </source>
</evidence>
<feature type="compositionally biased region" description="Polar residues" evidence="1">
    <location>
        <begin position="32"/>
        <end position="47"/>
    </location>
</feature>
<name>A0AAD3MDK1_LATJO</name>
<evidence type="ECO:0000313" key="2">
    <source>
        <dbReference type="EMBL" id="GLD51939.1"/>
    </source>
</evidence>
<accession>A0AAD3MDK1</accession>
<sequence length="121" mass="13354">MHVGLGLGIPPFKLDSRSKDYHSSSSKTSRTLQPTTSSLNKQASASAMTHEPLSLAWLEDRQTPGCPDADRVKLRVYSDRAPPLHPYLSAETALRLGLRSSTPTENRRHTQDEANSVIQTE</sequence>
<dbReference type="Proteomes" id="UP001279410">
    <property type="component" value="Unassembled WGS sequence"/>
</dbReference>
<reference evidence="2" key="1">
    <citation type="submission" date="2022-08" db="EMBL/GenBank/DDBJ databases">
        <title>Genome sequencing of akame (Lates japonicus).</title>
        <authorList>
            <person name="Hashiguchi Y."/>
            <person name="Takahashi H."/>
        </authorList>
    </citation>
    <scope>NUCLEOTIDE SEQUENCE</scope>
    <source>
        <strain evidence="2">Kochi</strain>
    </source>
</reference>
<protein>
    <submittedName>
        <fullName evidence="2">Centrosomal protein of 170 kDa isoform X1</fullName>
    </submittedName>
</protein>
<comment type="caution">
    <text evidence="2">The sequence shown here is derived from an EMBL/GenBank/DDBJ whole genome shotgun (WGS) entry which is preliminary data.</text>
</comment>
<feature type="region of interest" description="Disordered" evidence="1">
    <location>
        <begin position="1"/>
        <end position="49"/>
    </location>
</feature>
<keyword evidence="3" id="KW-1185">Reference proteome</keyword>
<evidence type="ECO:0000313" key="3">
    <source>
        <dbReference type="Proteomes" id="UP001279410"/>
    </source>
</evidence>
<organism evidence="2 3">
    <name type="scientific">Lates japonicus</name>
    <name type="common">Japanese lates</name>
    <dbReference type="NCBI Taxonomy" id="270547"/>
    <lineage>
        <taxon>Eukaryota</taxon>
        <taxon>Metazoa</taxon>
        <taxon>Chordata</taxon>
        <taxon>Craniata</taxon>
        <taxon>Vertebrata</taxon>
        <taxon>Euteleostomi</taxon>
        <taxon>Actinopterygii</taxon>
        <taxon>Neopterygii</taxon>
        <taxon>Teleostei</taxon>
        <taxon>Neoteleostei</taxon>
        <taxon>Acanthomorphata</taxon>
        <taxon>Carangaria</taxon>
        <taxon>Carangaria incertae sedis</taxon>
        <taxon>Centropomidae</taxon>
        <taxon>Lates</taxon>
    </lineage>
</organism>
<gene>
    <name evidence="2" type="ORF">AKAME5_002818300</name>
</gene>
<feature type="region of interest" description="Disordered" evidence="1">
    <location>
        <begin position="99"/>
        <end position="121"/>
    </location>
</feature>
<dbReference type="EMBL" id="BRZM01003740">
    <property type="protein sequence ID" value="GLD51939.1"/>
    <property type="molecule type" value="Genomic_DNA"/>
</dbReference>